<feature type="repeat" description="WD" evidence="3">
    <location>
        <begin position="470"/>
        <end position="511"/>
    </location>
</feature>
<dbReference type="SUPFAM" id="SSF50978">
    <property type="entry name" value="WD40 repeat-like"/>
    <property type="match status" value="1"/>
</dbReference>
<keyword evidence="5" id="KW-1185">Reference proteome</keyword>
<dbReference type="PROSITE" id="PS50082">
    <property type="entry name" value="WD_REPEATS_2"/>
    <property type="match status" value="4"/>
</dbReference>
<proteinExistence type="predicted"/>
<dbReference type="InterPro" id="IPR019775">
    <property type="entry name" value="WD40_repeat_CS"/>
</dbReference>
<keyword evidence="1 3" id="KW-0853">WD repeat</keyword>
<dbReference type="EMBL" id="JAHDYR010000019">
    <property type="protein sequence ID" value="KAG9393942.1"/>
    <property type="molecule type" value="Genomic_DNA"/>
</dbReference>
<dbReference type="PROSITE" id="PS50294">
    <property type="entry name" value="WD_REPEATS_REGION"/>
    <property type="match status" value="2"/>
</dbReference>
<dbReference type="InterPro" id="IPR001680">
    <property type="entry name" value="WD40_rpt"/>
</dbReference>
<name>A0A8J6BBJ6_9EUKA</name>
<dbReference type="Gene3D" id="2.130.10.10">
    <property type="entry name" value="YVTN repeat-like/Quinoprotein amine dehydrogenase"/>
    <property type="match status" value="3"/>
</dbReference>
<keyword evidence="2" id="KW-0677">Repeat</keyword>
<dbReference type="InterPro" id="IPR050630">
    <property type="entry name" value="WD_repeat_EMAP"/>
</dbReference>
<dbReference type="InterPro" id="IPR015943">
    <property type="entry name" value="WD40/YVTN_repeat-like_dom_sf"/>
</dbReference>
<dbReference type="PROSITE" id="PS00678">
    <property type="entry name" value="WD_REPEATS_1"/>
    <property type="match status" value="1"/>
</dbReference>
<sequence length="631" mass="67961">MSVRLELEHAIGLSSIANVLKIHPDGQHLIYPACGTVIISDMLDPTDQAFMRGHNDHITCLDVSRSGKFIVTGQAGYDSDVILWDYDKKTMLSQLSEHDNGVNAVSFAPDERFFVSVGCVHDRKLIVWETATGSIVAITGVNYDVKVASFLGRTVDLKGRPQSTYRIVTCGSEGQLDEWILNPADGTIAQRPMGTRSVQRSFLSIQASPDGQHIFAATYSGDVLIFSVTTGKLVQTVPVSDGEANTIIVEPIGHAANEPSDATERFYYRTYAAEGQATTTLSVAGGDGLVYTYEGHPGATWVKVDAVAVDAGVTSLCRDPTGGCVGCTKRGTIFRIDVDGVVDTVAENHTGPIVGSAFLDQTEELFVAVSEDKTARVWDLADYGVALTVRLPYVPTCVAIADICILVGFENGCVGCYDAETAEELWTVADADPQGVTSIAANARDAVFVTGGRTGDVRLWTFRRALKFSAKEHRGSVTDVVLLNDGQHALTSGQDHSLILWDLARGCRVKQLLLKSGSVNGIALGQDQRYAVSIGSDRRIHYWDLAKETPILVNGAHDAEITAVARVKDLVVTGDSDATVHLWEWDERDPPTEPLQAVRIHSAAVTSIIGQGDVVVTGGADDNLMVWRIVE</sequence>
<dbReference type="Proteomes" id="UP000717585">
    <property type="component" value="Unassembled WGS sequence"/>
</dbReference>
<reference evidence="4" key="1">
    <citation type="submission" date="2021-05" db="EMBL/GenBank/DDBJ databases">
        <title>A free-living protist that lacks canonical eukaryotic 1 DNA replication and segregation systems.</title>
        <authorList>
            <person name="Salas-Leiva D.E."/>
            <person name="Tromer E.C."/>
            <person name="Curtis B.A."/>
            <person name="Jerlstrom-Hultqvist J."/>
            <person name="Kolisko M."/>
            <person name="Yi Z."/>
            <person name="Salas-Leiva J.S."/>
            <person name="Gallot-Lavallee L."/>
            <person name="Kops G.J.P.L."/>
            <person name="Archibald J.M."/>
            <person name="Simpson A.G.B."/>
            <person name="Roger A.J."/>
        </authorList>
    </citation>
    <scope>NUCLEOTIDE SEQUENCE</scope>
    <source>
        <strain evidence="4">BICM</strain>
    </source>
</reference>
<evidence type="ECO:0000313" key="5">
    <source>
        <dbReference type="Proteomes" id="UP000717585"/>
    </source>
</evidence>
<organism evidence="4 5">
    <name type="scientific">Carpediemonas membranifera</name>
    <dbReference type="NCBI Taxonomy" id="201153"/>
    <lineage>
        <taxon>Eukaryota</taxon>
        <taxon>Metamonada</taxon>
        <taxon>Carpediemonas-like organisms</taxon>
        <taxon>Carpediemonas</taxon>
    </lineage>
</organism>
<evidence type="ECO:0000256" key="1">
    <source>
        <dbReference type="ARBA" id="ARBA00022574"/>
    </source>
</evidence>
<dbReference type="InterPro" id="IPR011047">
    <property type="entry name" value="Quinoprotein_ADH-like_sf"/>
</dbReference>
<dbReference type="OrthoDB" id="10264376at2759"/>
<dbReference type="Pfam" id="PF00400">
    <property type="entry name" value="WD40"/>
    <property type="match status" value="5"/>
</dbReference>
<dbReference type="PANTHER" id="PTHR13720:SF39">
    <property type="entry name" value="F-BOX DOMAIN-CONTAINING PROTEIN"/>
    <property type="match status" value="1"/>
</dbReference>
<comment type="caution">
    <text evidence="4">The sequence shown here is derived from an EMBL/GenBank/DDBJ whole genome shotgun (WGS) entry which is preliminary data.</text>
</comment>
<evidence type="ECO:0000313" key="4">
    <source>
        <dbReference type="EMBL" id="KAG9393942.1"/>
    </source>
</evidence>
<dbReference type="SMART" id="SM00320">
    <property type="entry name" value="WD40"/>
    <property type="match status" value="10"/>
</dbReference>
<evidence type="ECO:0000256" key="2">
    <source>
        <dbReference type="ARBA" id="ARBA00022737"/>
    </source>
</evidence>
<dbReference type="PANTHER" id="PTHR13720">
    <property type="entry name" value="WD-40 REPEAT PROTEIN"/>
    <property type="match status" value="1"/>
</dbReference>
<accession>A0A8J6BBJ6</accession>
<dbReference type="GO" id="GO:0005929">
    <property type="term" value="C:cilium"/>
    <property type="evidence" value="ECO:0007669"/>
    <property type="project" value="UniProtKB-ARBA"/>
</dbReference>
<dbReference type="SUPFAM" id="SSF50998">
    <property type="entry name" value="Quinoprotein alcohol dehydrogenase-like"/>
    <property type="match status" value="1"/>
</dbReference>
<feature type="repeat" description="WD" evidence="3">
    <location>
        <begin position="554"/>
        <end position="584"/>
    </location>
</feature>
<evidence type="ECO:0000256" key="3">
    <source>
        <dbReference type="PROSITE-ProRule" id="PRU00221"/>
    </source>
</evidence>
<protein>
    <submittedName>
        <fullName evidence="4">WD domain, G-beta repeat</fullName>
    </submittedName>
</protein>
<dbReference type="InterPro" id="IPR036322">
    <property type="entry name" value="WD40_repeat_dom_sf"/>
</dbReference>
<dbReference type="AlphaFoldDB" id="A0A8J6BBJ6"/>
<gene>
    <name evidence="4" type="ORF">J8273_4542</name>
</gene>
<feature type="repeat" description="WD" evidence="3">
    <location>
        <begin position="598"/>
        <end position="631"/>
    </location>
</feature>
<feature type="repeat" description="WD" evidence="3">
    <location>
        <begin position="346"/>
        <end position="380"/>
    </location>
</feature>